<gene>
    <name evidence="2" type="ORF">FRZ03_19900</name>
</gene>
<feature type="transmembrane region" description="Helical" evidence="1">
    <location>
        <begin position="116"/>
        <end position="135"/>
    </location>
</feature>
<dbReference type="Proteomes" id="UP000320481">
    <property type="component" value="Unassembled WGS sequence"/>
</dbReference>
<evidence type="ECO:0000313" key="3">
    <source>
        <dbReference type="Proteomes" id="UP000320481"/>
    </source>
</evidence>
<comment type="caution">
    <text evidence="2">The sequence shown here is derived from an EMBL/GenBank/DDBJ whole genome shotgun (WGS) entry which is preliminary data.</text>
</comment>
<evidence type="ECO:0008006" key="4">
    <source>
        <dbReference type="Google" id="ProtNLM"/>
    </source>
</evidence>
<reference evidence="2" key="1">
    <citation type="journal article" date="2019" name="Microbiol. Resour. Announc.">
        <title>Draft Genomic Sequences of Streptomyces misionensis and Streptomyces albidoflavus, bacteria applied for phytopathogen biocontrol.</title>
        <authorList>
            <person name="Pylro V."/>
            <person name="Dias A."/>
            <person name="Andreote F."/>
            <person name="Varani A."/>
            <person name="Andreote C."/>
            <person name="Bernardo E."/>
            <person name="Martins T."/>
        </authorList>
    </citation>
    <scope>NUCLEOTIDE SEQUENCE [LARGE SCALE GENOMIC DNA]</scope>
    <source>
        <strain evidence="2">66</strain>
    </source>
</reference>
<proteinExistence type="predicted"/>
<keyword evidence="3" id="KW-1185">Reference proteome</keyword>
<dbReference type="EMBL" id="VOGW01000113">
    <property type="protein sequence ID" value="TWV42540.1"/>
    <property type="molecule type" value="Genomic_DNA"/>
</dbReference>
<feature type="transmembrane region" description="Helical" evidence="1">
    <location>
        <begin position="166"/>
        <end position="183"/>
    </location>
</feature>
<keyword evidence="1" id="KW-0472">Membrane</keyword>
<name>A0A5C6JN28_9ACTN</name>
<evidence type="ECO:0000256" key="1">
    <source>
        <dbReference type="SAM" id="Phobius"/>
    </source>
</evidence>
<feature type="transmembrane region" description="Helical" evidence="1">
    <location>
        <begin position="91"/>
        <end position="110"/>
    </location>
</feature>
<keyword evidence="1" id="KW-0812">Transmembrane</keyword>
<dbReference type="Pfam" id="PF22564">
    <property type="entry name" value="HAAS"/>
    <property type="match status" value="1"/>
</dbReference>
<sequence>MKSEFAQSTAIESFLRSVEREAAVLPADRRGELLADLAEHIHVALAERPGQEQAVLAELGDPRAIVGTALESEPAADRIPDPSGAVKALRVLLWVSLVIAAIAVVGIAVGNYDLPVYVEVLTLLPVLATAVHVFFLRPGRAVLRVTLTVTTALWVAGVLVNLLNGAPGAVIGALVGVAILVLLHQRSTRAWLAGTTAA</sequence>
<keyword evidence="1" id="KW-1133">Transmembrane helix</keyword>
<accession>A0A5C6JN28</accession>
<evidence type="ECO:0000313" key="2">
    <source>
        <dbReference type="EMBL" id="TWV42540.1"/>
    </source>
</evidence>
<feature type="transmembrane region" description="Helical" evidence="1">
    <location>
        <begin position="142"/>
        <end position="160"/>
    </location>
</feature>
<dbReference type="RefSeq" id="WP_146466509.1">
    <property type="nucleotide sequence ID" value="NZ_VOGW01000113.1"/>
</dbReference>
<protein>
    <recommendedName>
        <fullName evidence="4">DUF1700 domain-containing protein</fullName>
    </recommendedName>
</protein>
<dbReference type="AlphaFoldDB" id="A0A5C6JN28"/>
<organism evidence="2 3">
    <name type="scientific">Streptomyces misionensis</name>
    <dbReference type="NCBI Taxonomy" id="67331"/>
    <lineage>
        <taxon>Bacteria</taxon>
        <taxon>Bacillati</taxon>
        <taxon>Actinomycetota</taxon>
        <taxon>Actinomycetes</taxon>
        <taxon>Kitasatosporales</taxon>
        <taxon>Streptomycetaceae</taxon>
        <taxon>Streptomyces</taxon>
    </lineage>
</organism>